<evidence type="ECO:0000256" key="13">
    <source>
        <dbReference type="SAM" id="Phobius"/>
    </source>
</evidence>
<comment type="caution">
    <text evidence="15">The sequence shown here is derived from an EMBL/GenBank/DDBJ whole genome shotgun (WGS) entry which is preliminary data.</text>
</comment>
<evidence type="ECO:0000313" key="16">
    <source>
        <dbReference type="Proteomes" id="UP001595892"/>
    </source>
</evidence>
<keyword evidence="3" id="KW-1003">Cell membrane</keyword>
<dbReference type="Pfam" id="PF03109">
    <property type="entry name" value="ABC1"/>
    <property type="match status" value="1"/>
</dbReference>
<evidence type="ECO:0000256" key="12">
    <source>
        <dbReference type="ARBA" id="ARBA00023136"/>
    </source>
</evidence>
<evidence type="ECO:0000256" key="5">
    <source>
        <dbReference type="ARBA" id="ARBA00022679"/>
    </source>
</evidence>
<keyword evidence="8" id="KW-0547">Nucleotide-binding</keyword>
<dbReference type="SUPFAM" id="SSF56112">
    <property type="entry name" value="Protein kinase-like (PK-like)"/>
    <property type="match status" value="1"/>
</dbReference>
<name>A0ABV9NHJ0_9GAMM</name>
<evidence type="ECO:0000256" key="11">
    <source>
        <dbReference type="ARBA" id="ARBA00022989"/>
    </source>
</evidence>
<evidence type="ECO:0000313" key="15">
    <source>
        <dbReference type="EMBL" id="MFC4727416.1"/>
    </source>
</evidence>
<dbReference type="InterPro" id="IPR045308">
    <property type="entry name" value="UbiB_bact"/>
</dbReference>
<keyword evidence="10" id="KW-0067">ATP-binding</keyword>
<protein>
    <submittedName>
        <fullName evidence="15">Ubiquinone biosynthesis regulatory protein kinase UbiB</fullName>
    </submittedName>
</protein>
<dbReference type="PANTHER" id="PTHR10566">
    <property type="entry name" value="CHAPERONE-ACTIVITY OF BC1 COMPLEX CABC1 -RELATED"/>
    <property type="match status" value="1"/>
</dbReference>
<evidence type="ECO:0000256" key="3">
    <source>
        <dbReference type="ARBA" id="ARBA00022475"/>
    </source>
</evidence>
<feature type="transmembrane region" description="Helical" evidence="13">
    <location>
        <begin position="506"/>
        <end position="525"/>
    </location>
</feature>
<keyword evidence="12 13" id="KW-0472">Membrane</keyword>
<reference evidence="16" key="1">
    <citation type="journal article" date="2019" name="Int. J. Syst. Evol. Microbiol.">
        <title>The Global Catalogue of Microorganisms (GCM) 10K type strain sequencing project: providing services to taxonomists for standard genome sequencing and annotation.</title>
        <authorList>
            <consortium name="The Broad Institute Genomics Platform"/>
            <consortium name="The Broad Institute Genome Sequencing Center for Infectious Disease"/>
            <person name="Wu L."/>
            <person name="Ma J."/>
        </authorList>
    </citation>
    <scope>NUCLEOTIDE SEQUENCE [LARGE SCALE GENOMIC DNA]</scope>
    <source>
        <strain evidence="16">CGMCC 1.13574</strain>
    </source>
</reference>
<evidence type="ECO:0000256" key="7">
    <source>
        <dbReference type="ARBA" id="ARBA00022692"/>
    </source>
</evidence>
<dbReference type="NCBIfam" id="TIGR01982">
    <property type="entry name" value="UbiB"/>
    <property type="match status" value="1"/>
</dbReference>
<proteinExistence type="inferred from homology"/>
<sequence>MQPWLRVLRILRVLVRYRLDALLEGTPLDRGFALLRPFVPRASAEVQALSRGARLRMALQELGPIFVKFGQILSTRRDIVPPDLADELALLQDRVAPFPGEAAQALVERALGAPVATLYAEFDVQPLASASIAQVHAARLHGVDGQPGREVVVKVVRPTIARQIAGDIALLRGLATIADRHHPNADKIRPLEVVAEIETTLAAELDLQREGANASVLRRKWLGSDDLYVPEVFWTHTAETVLTLERVRGIPSDDIAALDAAGIDRRVLAAKGVRVFYTQVFRDNFFHADAHAGNIWVDADPARRADPRFIALDFGIMGQLSPEDQYYLAENFSAIFRQDYRRIAELHVEAGWMPGHIRIDELEAATRAVCEPYFTRPLSEISLGEVLMKLFRTARRYELTIQPQLILLQKTLLNIEGVGRLLDPKLDIWAEAEPVLARILRERYSPRQLLKDLRRRMPELVTRGPEIPHLLNQWLTQQVEGRHELRMRSVDLQRIASMAEVAQRHVVYSIVGAGLLITGAVLLGFEAGGPRWFGVPLVSWLCAGGAFAAFFAAWPRRR</sequence>
<evidence type="ECO:0000256" key="4">
    <source>
        <dbReference type="ARBA" id="ARBA00022519"/>
    </source>
</evidence>
<dbReference type="InterPro" id="IPR004147">
    <property type="entry name" value="ABC1_dom"/>
</dbReference>
<organism evidence="15 16">
    <name type="scientific">Coralloluteibacterium thermophilum</name>
    <dbReference type="NCBI Taxonomy" id="2707049"/>
    <lineage>
        <taxon>Bacteria</taxon>
        <taxon>Pseudomonadati</taxon>
        <taxon>Pseudomonadota</taxon>
        <taxon>Gammaproteobacteria</taxon>
        <taxon>Lysobacterales</taxon>
        <taxon>Lysobacteraceae</taxon>
        <taxon>Coralloluteibacterium</taxon>
    </lineage>
</organism>
<keyword evidence="4" id="KW-0997">Cell inner membrane</keyword>
<keyword evidence="15" id="KW-0830">Ubiquinone</keyword>
<evidence type="ECO:0000256" key="6">
    <source>
        <dbReference type="ARBA" id="ARBA00022688"/>
    </source>
</evidence>
<feature type="transmembrane region" description="Helical" evidence="13">
    <location>
        <begin position="537"/>
        <end position="554"/>
    </location>
</feature>
<feature type="domain" description="ABC1 atypical kinase-like" evidence="14">
    <location>
        <begin position="91"/>
        <end position="347"/>
    </location>
</feature>
<evidence type="ECO:0000256" key="10">
    <source>
        <dbReference type="ARBA" id="ARBA00022840"/>
    </source>
</evidence>
<gene>
    <name evidence="15" type="primary">ubiB</name>
    <name evidence="15" type="ORF">ACFO3Q_04430</name>
</gene>
<comment type="pathway">
    <text evidence="1">Cofactor biosynthesis; ubiquinone biosynthesis [regulation].</text>
</comment>
<evidence type="ECO:0000256" key="1">
    <source>
        <dbReference type="ARBA" id="ARBA00005020"/>
    </source>
</evidence>
<keyword evidence="9" id="KW-0418">Kinase</keyword>
<keyword evidence="16" id="KW-1185">Reference proteome</keyword>
<evidence type="ECO:0000256" key="9">
    <source>
        <dbReference type="ARBA" id="ARBA00022777"/>
    </source>
</evidence>
<dbReference type="PANTHER" id="PTHR10566:SF113">
    <property type="entry name" value="PROTEIN ACTIVITY OF BC1 COMPLEX KINASE 7, CHLOROPLASTIC"/>
    <property type="match status" value="1"/>
</dbReference>
<dbReference type="CDD" id="cd13972">
    <property type="entry name" value="UbiB"/>
    <property type="match status" value="1"/>
</dbReference>
<dbReference type="InterPro" id="IPR050154">
    <property type="entry name" value="UbiB_kinase"/>
</dbReference>
<dbReference type="RefSeq" id="WP_377003480.1">
    <property type="nucleotide sequence ID" value="NZ_JBHSGG010000011.1"/>
</dbReference>
<dbReference type="InterPro" id="IPR010232">
    <property type="entry name" value="UbiB"/>
</dbReference>
<keyword evidence="5" id="KW-0808">Transferase</keyword>
<dbReference type="Proteomes" id="UP001595892">
    <property type="component" value="Unassembled WGS sequence"/>
</dbReference>
<accession>A0ABV9NHJ0</accession>
<evidence type="ECO:0000256" key="2">
    <source>
        <dbReference type="ARBA" id="ARBA00009670"/>
    </source>
</evidence>
<dbReference type="EMBL" id="JBHSGG010000011">
    <property type="protein sequence ID" value="MFC4727416.1"/>
    <property type="molecule type" value="Genomic_DNA"/>
</dbReference>
<keyword evidence="7 13" id="KW-0812">Transmembrane</keyword>
<keyword evidence="11 13" id="KW-1133">Transmembrane helix</keyword>
<comment type="similarity">
    <text evidence="2">Belongs to the protein kinase superfamily. ADCK protein kinase family.</text>
</comment>
<keyword evidence="6" id="KW-0831">Ubiquinone biosynthesis</keyword>
<dbReference type="InterPro" id="IPR011009">
    <property type="entry name" value="Kinase-like_dom_sf"/>
</dbReference>
<evidence type="ECO:0000259" key="14">
    <source>
        <dbReference type="Pfam" id="PF03109"/>
    </source>
</evidence>
<dbReference type="NCBIfam" id="NF003404">
    <property type="entry name" value="PRK04750.1"/>
    <property type="match status" value="1"/>
</dbReference>
<evidence type="ECO:0000256" key="8">
    <source>
        <dbReference type="ARBA" id="ARBA00022741"/>
    </source>
</evidence>